<evidence type="ECO:0000313" key="6">
    <source>
        <dbReference type="Proteomes" id="UP001319827"/>
    </source>
</evidence>
<dbReference type="PROSITE" id="PS51000">
    <property type="entry name" value="HTH_DEOR_2"/>
    <property type="match status" value="1"/>
</dbReference>
<dbReference type="EMBL" id="AP024355">
    <property type="protein sequence ID" value="BCR04215.1"/>
    <property type="molecule type" value="Genomic_DNA"/>
</dbReference>
<name>A0ABN6DVX9_9BACT</name>
<protein>
    <recommendedName>
        <fullName evidence="4">HTH deoR-type domain-containing protein</fullName>
    </recommendedName>
</protein>
<dbReference type="RefSeq" id="WP_221251627.1">
    <property type="nucleotide sequence ID" value="NZ_AP024355.1"/>
</dbReference>
<evidence type="ECO:0000313" key="5">
    <source>
        <dbReference type="EMBL" id="BCR04215.1"/>
    </source>
</evidence>
<dbReference type="Pfam" id="PF08220">
    <property type="entry name" value="HTH_DeoR"/>
    <property type="match status" value="1"/>
</dbReference>
<dbReference type="PANTHER" id="PTHR30363">
    <property type="entry name" value="HTH-TYPE TRANSCRIPTIONAL REGULATOR SRLR-RELATED"/>
    <property type="match status" value="1"/>
</dbReference>
<dbReference type="PANTHER" id="PTHR30363:SF44">
    <property type="entry name" value="AGA OPERON TRANSCRIPTIONAL REPRESSOR-RELATED"/>
    <property type="match status" value="1"/>
</dbReference>
<keyword evidence="2" id="KW-0238">DNA-binding</keyword>
<sequence length="211" mass="22481">MKGVQRRKAILEAVRREGGISVSDIAARFAISKMTAHRDLELLEGLGEVKRIFGGAIPVGGEPAEAVTESVGPAPGAGKTDCMICSRPATQHLLYTLTLAGGEQRFACCPHCGISAHLVLKDKVQMAMAADYLNARLHPAQRSHFLMESAAAPCCHPSILAFENQEMARRFQAGFGGRLGGLQEAIDFLEQDLALNKGESSCPHCAAARGK</sequence>
<keyword evidence="3" id="KW-0804">Transcription</keyword>
<reference evidence="5 6" key="2">
    <citation type="journal article" date="2021" name="Int. J. Syst. Evol. Microbiol.">
        <title>Isolation and Polyphasic Characterization of Desulfuromonas versatilis sp. Nov., an Electrogenic Bacteria Capable of Versatile Metabolism Isolated from a Graphene Oxide-Reducing Enrichment Culture.</title>
        <authorList>
            <person name="Xie L."/>
            <person name="Yoshida N."/>
            <person name="Ishii S."/>
            <person name="Meng L."/>
        </authorList>
    </citation>
    <scope>NUCLEOTIDE SEQUENCE [LARGE SCALE GENOMIC DNA]</scope>
    <source>
        <strain evidence="5 6">NIT-T3</strain>
    </source>
</reference>
<dbReference type="InterPro" id="IPR018356">
    <property type="entry name" value="Tscrpt_reg_HTH_DeoR_CS"/>
</dbReference>
<dbReference type="InterPro" id="IPR036390">
    <property type="entry name" value="WH_DNA-bd_sf"/>
</dbReference>
<evidence type="ECO:0000256" key="1">
    <source>
        <dbReference type="ARBA" id="ARBA00023015"/>
    </source>
</evidence>
<keyword evidence="6" id="KW-1185">Reference proteome</keyword>
<proteinExistence type="predicted"/>
<dbReference type="Proteomes" id="UP001319827">
    <property type="component" value="Chromosome"/>
</dbReference>
<keyword evidence="1" id="KW-0805">Transcription regulation</keyword>
<dbReference type="InterPro" id="IPR036388">
    <property type="entry name" value="WH-like_DNA-bd_sf"/>
</dbReference>
<dbReference type="InterPro" id="IPR050313">
    <property type="entry name" value="Carb_Metab_HTH_regulators"/>
</dbReference>
<evidence type="ECO:0000256" key="3">
    <source>
        <dbReference type="ARBA" id="ARBA00023163"/>
    </source>
</evidence>
<dbReference type="InterPro" id="IPR001034">
    <property type="entry name" value="DeoR_HTH"/>
</dbReference>
<reference evidence="5 6" key="1">
    <citation type="journal article" date="2016" name="C (Basel)">
        <title>Selective Growth of and Electricity Production by Marine Exoelectrogenic Bacteria in Self-Aggregated Hydrogel of Microbially Reduced Graphene Oxide.</title>
        <authorList>
            <person name="Yoshida N."/>
            <person name="Goto Y."/>
            <person name="Miyata Y."/>
        </authorList>
    </citation>
    <scope>NUCLEOTIDE SEQUENCE [LARGE SCALE GENOMIC DNA]</scope>
    <source>
        <strain evidence="5 6">NIT-T3</strain>
    </source>
</reference>
<dbReference type="Gene3D" id="1.10.10.10">
    <property type="entry name" value="Winged helix-like DNA-binding domain superfamily/Winged helix DNA-binding domain"/>
    <property type="match status" value="1"/>
</dbReference>
<organism evidence="5 6">
    <name type="scientific">Desulfuromonas versatilis</name>
    <dbReference type="NCBI Taxonomy" id="2802975"/>
    <lineage>
        <taxon>Bacteria</taxon>
        <taxon>Pseudomonadati</taxon>
        <taxon>Thermodesulfobacteriota</taxon>
        <taxon>Desulfuromonadia</taxon>
        <taxon>Desulfuromonadales</taxon>
        <taxon>Desulfuromonadaceae</taxon>
        <taxon>Desulfuromonas</taxon>
    </lineage>
</organism>
<dbReference type="SUPFAM" id="SSF46785">
    <property type="entry name" value="Winged helix' DNA-binding domain"/>
    <property type="match status" value="1"/>
</dbReference>
<feature type="domain" description="HTH deoR-type" evidence="4">
    <location>
        <begin position="3"/>
        <end position="58"/>
    </location>
</feature>
<gene>
    <name evidence="5" type="ORF">DESUT3_12840</name>
</gene>
<dbReference type="SUPFAM" id="SSF160387">
    <property type="entry name" value="NosL/MerB-like"/>
    <property type="match status" value="1"/>
</dbReference>
<dbReference type="PROSITE" id="PS00894">
    <property type="entry name" value="HTH_DEOR_1"/>
    <property type="match status" value="1"/>
</dbReference>
<evidence type="ECO:0000256" key="2">
    <source>
        <dbReference type="ARBA" id="ARBA00023125"/>
    </source>
</evidence>
<accession>A0ABN6DVX9</accession>
<evidence type="ECO:0000259" key="4">
    <source>
        <dbReference type="PROSITE" id="PS51000"/>
    </source>
</evidence>
<dbReference type="SMART" id="SM00420">
    <property type="entry name" value="HTH_DEOR"/>
    <property type="match status" value="1"/>
</dbReference>